<evidence type="ECO:0000259" key="6">
    <source>
        <dbReference type="Pfam" id="PF01266"/>
    </source>
</evidence>
<keyword evidence="5" id="KW-1133">Transmembrane helix</keyword>
<evidence type="ECO:0000256" key="5">
    <source>
        <dbReference type="SAM" id="Phobius"/>
    </source>
</evidence>
<organism evidence="7 8">
    <name type="scientific">Roseibacillus persicicus</name>
    <dbReference type="NCBI Taxonomy" id="454148"/>
    <lineage>
        <taxon>Bacteria</taxon>
        <taxon>Pseudomonadati</taxon>
        <taxon>Verrucomicrobiota</taxon>
        <taxon>Verrucomicrobiia</taxon>
        <taxon>Verrucomicrobiales</taxon>
        <taxon>Verrucomicrobiaceae</taxon>
        <taxon>Roseibacillus</taxon>
    </lineage>
</organism>
<reference evidence="7" key="2">
    <citation type="submission" date="2020-09" db="EMBL/GenBank/DDBJ databases">
        <authorList>
            <person name="Sun Q."/>
            <person name="Kim S."/>
        </authorList>
    </citation>
    <scope>NUCLEOTIDE SEQUENCE</scope>
    <source>
        <strain evidence="7">KCTC 12988</strain>
    </source>
</reference>
<comment type="similarity">
    <text evidence="2">Belongs to the DadA oxidoreductase family.</text>
</comment>
<dbReference type="PANTHER" id="PTHR13847:SF286">
    <property type="entry name" value="D-AMINO ACID DEHYDROGENASE"/>
    <property type="match status" value="1"/>
</dbReference>
<keyword evidence="4" id="KW-0560">Oxidoreductase</keyword>
<proteinExistence type="inferred from homology"/>
<keyword evidence="3" id="KW-0285">Flavoprotein</keyword>
<dbReference type="Proteomes" id="UP000644507">
    <property type="component" value="Unassembled WGS sequence"/>
</dbReference>
<name>A0A918WPI8_9BACT</name>
<evidence type="ECO:0000256" key="1">
    <source>
        <dbReference type="ARBA" id="ARBA00001974"/>
    </source>
</evidence>
<evidence type="ECO:0000313" key="8">
    <source>
        <dbReference type="Proteomes" id="UP000644507"/>
    </source>
</evidence>
<feature type="domain" description="FAD dependent oxidoreductase" evidence="6">
    <location>
        <begin position="183"/>
        <end position="307"/>
    </location>
</feature>
<dbReference type="PANTHER" id="PTHR13847">
    <property type="entry name" value="SARCOSINE DEHYDROGENASE-RELATED"/>
    <property type="match status" value="1"/>
</dbReference>
<evidence type="ECO:0000256" key="2">
    <source>
        <dbReference type="ARBA" id="ARBA00009410"/>
    </source>
</evidence>
<dbReference type="Gene3D" id="3.50.50.60">
    <property type="entry name" value="FAD/NAD(P)-binding domain"/>
    <property type="match status" value="1"/>
</dbReference>
<sequence length="329" mass="36596">MRAMEGITIHGCGLAGVFVGWHLWQRGISFRHVGARGVGASWAAAGLVNPVTGKGMNISWRIDEFLEEMREFYLDAGSMLGRHYFKEVPVLRVFAGEKERRKFEAKQSELEPWIGDVYSVLTDVKGGESGGVEWQGGGWVDVRGFLTDSLAFFKEEGLGAPGPEVEIFCEGTKGLQGGEFSYLPNRLAKGEILEVEIPDWKEERILNRRGWSIPIGNDRYRVGATYEWDDLTNEPTEAGRVKLEALVREFTDLPFEIRNHVAGVRPIVRNSEPVMGEHPDAPKKFLLNGLGSKGCLYGPKVAKQLVEHILDGRGIEPELSLHSFSNING</sequence>
<dbReference type="Pfam" id="PF01266">
    <property type="entry name" value="DAO"/>
    <property type="match status" value="1"/>
</dbReference>
<evidence type="ECO:0000313" key="7">
    <source>
        <dbReference type="EMBL" id="GHC64029.1"/>
    </source>
</evidence>
<evidence type="ECO:0000256" key="4">
    <source>
        <dbReference type="ARBA" id="ARBA00023002"/>
    </source>
</evidence>
<feature type="transmembrane region" description="Helical" evidence="5">
    <location>
        <begin position="7"/>
        <end position="24"/>
    </location>
</feature>
<dbReference type="GO" id="GO:0005737">
    <property type="term" value="C:cytoplasm"/>
    <property type="evidence" value="ECO:0007669"/>
    <property type="project" value="TreeGrafter"/>
</dbReference>
<dbReference type="SUPFAM" id="SSF51971">
    <property type="entry name" value="Nucleotide-binding domain"/>
    <property type="match status" value="1"/>
</dbReference>
<gene>
    <name evidence="7" type="ORF">GCM10007100_34550</name>
</gene>
<keyword evidence="5" id="KW-0472">Membrane</keyword>
<dbReference type="GO" id="GO:0016491">
    <property type="term" value="F:oxidoreductase activity"/>
    <property type="evidence" value="ECO:0007669"/>
    <property type="project" value="UniProtKB-KW"/>
</dbReference>
<reference evidence="7" key="1">
    <citation type="journal article" date="2014" name="Int. J. Syst. Evol. Microbiol.">
        <title>Complete genome sequence of Corynebacterium casei LMG S-19264T (=DSM 44701T), isolated from a smear-ripened cheese.</title>
        <authorList>
            <consortium name="US DOE Joint Genome Institute (JGI-PGF)"/>
            <person name="Walter F."/>
            <person name="Albersmeier A."/>
            <person name="Kalinowski J."/>
            <person name="Ruckert C."/>
        </authorList>
    </citation>
    <scope>NUCLEOTIDE SEQUENCE</scope>
    <source>
        <strain evidence="7">KCTC 12988</strain>
    </source>
</reference>
<accession>A0A918WPI8</accession>
<dbReference type="SUPFAM" id="SSF54373">
    <property type="entry name" value="FAD-linked reductases, C-terminal domain"/>
    <property type="match status" value="1"/>
</dbReference>
<keyword evidence="5" id="KW-0812">Transmembrane</keyword>
<dbReference type="InterPro" id="IPR036188">
    <property type="entry name" value="FAD/NAD-bd_sf"/>
</dbReference>
<evidence type="ECO:0000256" key="3">
    <source>
        <dbReference type="ARBA" id="ARBA00022630"/>
    </source>
</evidence>
<comment type="caution">
    <text evidence="7">The sequence shown here is derived from an EMBL/GenBank/DDBJ whole genome shotgun (WGS) entry which is preliminary data.</text>
</comment>
<dbReference type="Gene3D" id="3.30.9.10">
    <property type="entry name" value="D-Amino Acid Oxidase, subunit A, domain 2"/>
    <property type="match status" value="1"/>
</dbReference>
<dbReference type="EMBL" id="BMXI01000017">
    <property type="protein sequence ID" value="GHC64029.1"/>
    <property type="molecule type" value="Genomic_DNA"/>
</dbReference>
<keyword evidence="8" id="KW-1185">Reference proteome</keyword>
<dbReference type="AlphaFoldDB" id="A0A918WPI8"/>
<comment type="cofactor">
    <cofactor evidence="1">
        <name>FAD</name>
        <dbReference type="ChEBI" id="CHEBI:57692"/>
    </cofactor>
</comment>
<dbReference type="InterPro" id="IPR006076">
    <property type="entry name" value="FAD-dep_OxRdtase"/>
</dbReference>
<protein>
    <recommendedName>
        <fullName evidence="6">FAD dependent oxidoreductase domain-containing protein</fullName>
    </recommendedName>
</protein>